<evidence type="ECO:0000313" key="2">
    <source>
        <dbReference type="Proteomes" id="UP000265520"/>
    </source>
</evidence>
<accession>A0A392RMP4</accession>
<dbReference type="AlphaFoldDB" id="A0A392RMP4"/>
<comment type="caution">
    <text evidence="1">The sequence shown here is derived from an EMBL/GenBank/DDBJ whole genome shotgun (WGS) entry which is preliminary data.</text>
</comment>
<name>A0A392RMP4_9FABA</name>
<protein>
    <submittedName>
        <fullName evidence="1">Retrovirus-related protein</fullName>
    </submittedName>
</protein>
<reference evidence="1 2" key="1">
    <citation type="journal article" date="2018" name="Front. Plant Sci.">
        <title>Red Clover (Trifolium pratense) and Zigzag Clover (T. medium) - A Picture of Genomic Similarities and Differences.</title>
        <authorList>
            <person name="Dluhosova J."/>
            <person name="Istvanek J."/>
            <person name="Nedelnik J."/>
            <person name="Repkova J."/>
        </authorList>
    </citation>
    <scope>NUCLEOTIDE SEQUENCE [LARGE SCALE GENOMIC DNA]</scope>
    <source>
        <strain evidence="2">cv. 10/8</strain>
        <tissue evidence="1">Leaf</tissue>
    </source>
</reference>
<sequence>MFTRFKVGNTGLSVSHLQYADDTLFIGEASMENLWSLKAILRCFELASGLK</sequence>
<organism evidence="1 2">
    <name type="scientific">Trifolium medium</name>
    <dbReference type="NCBI Taxonomy" id="97028"/>
    <lineage>
        <taxon>Eukaryota</taxon>
        <taxon>Viridiplantae</taxon>
        <taxon>Streptophyta</taxon>
        <taxon>Embryophyta</taxon>
        <taxon>Tracheophyta</taxon>
        <taxon>Spermatophyta</taxon>
        <taxon>Magnoliopsida</taxon>
        <taxon>eudicotyledons</taxon>
        <taxon>Gunneridae</taxon>
        <taxon>Pentapetalae</taxon>
        <taxon>rosids</taxon>
        <taxon>fabids</taxon>
        <taxon>Fabales</taxon>
        <taxon>Fabaceae</taxon>
        <taxon>Papilionoideae</taxon>
        <taxon>50 kb inversion clade</taxon>
        <taxon>NPAAA clade</taxon>
        <taxon>Hologalegina</taxon>
        <taxon>IRL clade</taxon>
        <taxon>Trifolieae</taxon>
        <taxon>Trifolium</taxon>
    </lineage>
</organism>
<dbReference type="EMBL" id="LXQA010240355">
    <property type="protein sequence ID" value="MCI37060.1"/>
    <property type="molecule type" value="Genomic_DNA"/>
</dbReference>
<keyword evidence="2" id="KW-1185">Reference proteome</keyword>
<evidence type="ECO:0000313" key="1">
    <source>
        <dbReference type="EMBL" id="MCI37060.1"/>
    </source>
</evidence>
<feature type="non-terminal residue" evidence="1">
    <location>
        <position position="51"/>
    </location>
</feature>
<dbReference type="Proteomes" id="UP000265520">
    <property type="component" value="Unassembled WGS sequence"/>
</dbReference>
<proteinExistence type="predicted"/>